<dbReference type="Pfam" id="PF02311">
    <property type="entry name" value="AraC_binding"/>
    <property type="match status" value="1"/>
</dbReference>
<evidence type="ECO:0000259" key="4">
    <source>
        <dbReference type="PROSITE" id="PS01124"/>
    </source>
</evidence>
<dbReference type="Proteomes" id="UP000635726">
    <property type="component" value="Unassembled WGS sequence"/>
</dbReference>
<keyword evidence="3" id="KW-0804">Transcription</keyword>
<proteinExistence type="predicted"/>
<dbReference type="InterPro" id="IPR014710">
    <property type="entry name" value="RmlC-like_jellyroll"/>
</dbReference>
<reference evidence="5" key="1">
    <citation type="journal article" date="2014" name="Int. J. Syst. Evol. Microbiol.">
        <title>Complete genome sequence of Corynebacterium casei LMG S-19264T (=DSM 44701T), isolated from a smear-ripened cheese.</title>
        <authorList>
            <consortium name="US DOE Joint Genome Institute (JGI-PGF)"/>
            <person name="Walter F."/>
            <person name="Albersmeier A."/>
            <person name="Kalinowski J."/>
            <person name="Ruckert C."/>
        </authorList>
    </citation>
    <scope>NUCLEOTIDE SEQUENCE</scope>
    <source>
        <strain evidence="5">JCM 14371</strain>
    </source>
</reference>
<dbReference type="SMART" id="SM00342">
    <property type="entry name" value="HTH_ARAC"/>
    <property type="match status" value="1"/>
</dbReference>
<evidence type="ECO:0000256" key="3">
    <source>
        <dbReference type="ARBA" id="ARBA00023163"/>
    </source>
</evidence>
<dbReference type="InterPro" id="IPR009057">
    <property type="entry name" value="Homeodomain-like_sf"/>
</dbReference>
<accession>A0A917PCV5</accession>
<dbReference type="PANTHER" id="PTHR43280">
    <property type="entry name" value="ARAC-FAMILY TRANSCRIPTIONAL REGULATOR"/>
    <property type="match status" value="1"/>
</dbReference>
<feature type="domain" description="HTH araC/xylS-type" evidence="4">
    <location>
        <begin position="158"/>
        <end position="256"/>
    </location>
</feature>
<dbReference type="SUPFAM" id="SSF46689">
    <property type="entry name" value="Homeodomain-like"/>
    <property type="match status" value="2"/>
</dbReference>
<sequence length="267" mass="29574">MPTFHRHHELELNLMLGGSVTYLMGGRRFTLQAGQLALLWAAMPHRVVATQDPARVVWLTVPLQQVLQWNLPARLLNAALHGNAVLGTRTDPGDPERFSDWSTLLDSSDPEARRIVLLELEARLRRLALHWTGTQANGPAAGQGVLHPLPEVQAGKVERMTAHLAAHYASPVRLADVAAHVNLNPTYASTLFRQALGTTVVEYLTQLRVAHAQRLLLTTTLPVLDVMQEAGFQSSSHFHEVFTRACQQSPREFRRQFAARPSVPPGP</sequence>
<keyword evidence="6" id="KW-1185">Reference proteome</keyword>
<name>A0A917PCV5_9DEIO</name>
<dbReference type="InterPro" id="IPR011051">
    <property type="entry name" value="RmlC_Cupin_sf"/>
</dbReference>
<evidence type="ECO:0000313" key="5">
    <source>
        <dbReference type="EMBL" id="GGJ71232.1"/>
    </source>
</evidence>
<dbReference type="Gene3D" id="2.60.120.10">
    <property type="entry name" value="Jelly Rolls"/>
    <property type="match status" value="1"/>
</dbReference>
<protein>
    <submittedName>
        <fullName evidence="5">AraC family transcriptional regulator</fullName>
    </submittedName>
</protein>
<dbReference type="GO" id="GO:0003700">
    <property type="term" value="F:DNA-binding transcription factor activity"/>
    <property type="evidence" value="ECO:0007669"/>
    <property type="project" value="InterPro"/>
</dbReference>
<evidence type="ECO:0000256" key="2">
    <source>
        <dbReference type="ARBA" id="ARBA00023125"/>
    </source>
</evidence>
<dbReference type="Gene3D" id="1.10.10.60">
    <property type="entry name" value="Homeodomain-like"/>
    <property type="match status" value="2"/>
</dbReference>
<comment type="caution">
    <text evidence="5">The sequence shown here is derived from an EMBL/GenBank/DDBJ whole genome shotgun (WGS) entry which is preliminary data.</text>
</comment>
<keyword evidence="2" id="KW-0238">DNA-binding</keyword>
<gene>
    <name evidence="5" type="ORF">GCM10008939_14530</name>
</gene>
<dbReference type="Pfam" id="PF12833">
    <property type="entry name" value="HTH_18"/>
    <property type="match status" value="1"/>
</dbReference>
<dbReference type="InterPro" id="IPR003313">
    <property type="entry name" value="AraC-bd"/>
</dbReference>
<evidence type="ECO:0000313" key="6">
    <source>
        <dbReference type="Proteomes" id="UP000635726"/>
    </source>
</evidence>
<dbReference type="AlphaFoldDB" id="A0A917PCV5"/>
<dbReference type="EMBL" id="BMOE01000003">
    <property type="protein sequence ID" value="GGJ71232.1"/>
    <property type="molecule type" value="Genomic_DNA"/>
</dbReference>
<dbReference type="PROSITE" id="PS01124">
    <property type="entry name" value="HTH_ARAC_FAMILY_2"/>
    <property type="match status" value="1"/>
</dbReference>
<reference evidence="5" key="2">
    <citation type="submission" date="2020-09" db="EMBL/GenBank/DDBJ databases">
        <authorList>
            <person name="Sun Q."/>
            <person name="Ohkuma M."/>
        </authorList>
    </citation>
    <scope>NUCLEOTIDE SEQUENCE</scope>
    <source>
        <strain evidence="5">JCM 14371</strain>
    </source>
</reference>
<keyword evidence="1" id="KW-0805">Transcription regulation</keyword>
<dbReference type="PANTHER" id="PTHR43280:SF27">
    <property type="entry name" value="TRANSCRIPTIONAL REGULATOR MTLR"/>
    <property type="match status" value="1"/>
</dbReference>
<dbReference type="InterPro" id="IPR018060">
    <property type="entry name" value="HTH_AraC"/>
</dbReference>
<dbReference type="GO" id="GO:0043565">
    <property type="term" value="F:sequence-specific DNA binding"/>
    <property type="evidence" value="ECO:0007669"/>
    <property type="project" value="InterPro"/>
</dbReference>
<organism evidence="5 6">
    <name type="scientific">Deinococcus aquiradiocola</name>
    <dbReference type="NCBI Taxonomy" id="393059"/>
    <lineage>
        <taxon>Bacteria</taxon>
        <taxon>Thermotogati</taxon>
        <taxon>Deinococcota</taxon>
        <taxon>Deinococci</taxon>
        <taxon>Deinococcales</taxon>
        <taxon>Deinococcaceae</taxon>
        <taxon>Deinococcus</taxon>
    </lineage>
</organism>
<evidence type="ECO:0000256" key="1">
    <source>
        <dbReference type="ARBA" id="ARBA00023015"/>
    </source>
</evidence>
<dbReference type="SUPFAM" id="SSF51182">
    <property type="entry name" value="RmlC-like cupins"/>
    <property type="match status" value="1"/>
</dbReference>